<evidence type="ECO:0000256" key="3">
    <source>
        <dbReference type="ARBA" id="ARBA00048707"/>
    </source>
</evidence>
<comment type="catalytic activity">
    <reaction evidence="3">
        <text>an N-acyl-L-alpha-aminoacyl-tRNA + H2O = an N-acyl-L-amino acid + a tRNA + H(+)</text>
        <dbReference type="Rhea" id="RHEA:54448"/>
        <dbReference type="Rhea" id="RHEA-COMP:10123"/>
        <dbReference type="Rhea" id="RHEA-COMP:13883"/>
        <dbReference type="ChEBI" id="CHEBI:15377"/>
        <dbReference type="ChEBI" id="CHEBI:15378"/>
        <dbReference type="ChEBI" id="CHEBI:59874"/>
        <dbReference type="ChEBI" id="CHEBI:78442"/>
        <dbReference type="ChEBI" id="CHEBI:138191"/>
        <dbReference type="EC" id="3.1.1.29"/>
    </reaction>
</comment>
<dbReference type="CDD" id="cd02429">
    <property type="entry name" value="PTH2_like"/>
    <property type="match status" value="1"/>
</dbReference>
<organism evidence="4">
    <name type="scientific">Triatoma dimidiata</name>
    <name type="common">Kissing bug</name>
    <name type="synonym">Meccus dimidiatus</name>
    <dbReference type="NCBI Taxonomy" id="72491"/>
    <lineage>
        <taxon>Eukaryota</taxon>
        <taxon>Metazoa</taxon>
        <taxon>Ecdysozoa</taxon>
        <taxon>Arthropoda</taxon>
        <taxon>Hexapoda</taxon>
        <taxon>Insecta</taxon>
        <taxon>Pterygota</taxon>
        <taxon>Neoptera</taxon>
        <taxon>Paraneoptera</taxon>
        <taxon>Hemiptera</taxon>
        <taxon>Heteroptera</taxon>
        <taxon>Panheteroptera</taxon>
        <taxon>Cimicomorpha</taxon>
        <taxon>Reduviidae</taxon>
        <taxon>Triatominae</taxon>
        <taxon>Triatoma</taxon>
    </lineage>
</organism>
<evidence type="ECO:0000256" key="2">
    <source>
        <dbReference type="ARBA" id="ARBA00022801"/>
    </source>
</evidence>
<dbReference type="SUPFAM" id="SSF102462">
    <property type="entry name" value="Peptidyl-tRNA hydrolase II"/>
    <property type="match status" value="1"/>
</dbReference>
<evidence type="ECO:0000313" key="4">
    <source>
        <dbReference type="EMBL" id="JAP04305.1"/>
    </source>
</evidence>
<name>A0A0V0G8F6_TRIDM</name>
<dbReference type="EC" id="3.1.1.29" evidence="1"/>
<dbReference type="Pfam" id="PF01981">
    <property type="entry name" value="PTH2"/>
    <property type="match status" value="1"/>
</dbReference>
<dbReference type="PANTHER" id="PTHR46194">
    <property type="entry name" value="PEPTIDYL-TRNA HYDROLASE PTRHD1-RELATED"/>
    <property type="match status" value="1"/>
</dbReference>
<dbReference type="Gene3D" id="3.40.1490.10">
    <property type="entry name" value="Bit1"/>
    <property type="match status" value="1"/>
</dbReference>
<reference evidence="4" key="1">
    <citation type="journal article" date="2018" name="J. Proteomics">
        <title>Exploring the molecular complexity of Triatoma dimidiata sialome.</title>
        <authorList>
            <person name="Santiago P.B."/>
            <person name="de Araujo C.N."/>
            <person name="Charneau S."/>
            <person name="Bastos I.M.D."/>
            <person name="Assumpcao T.C.F."/>
            <person name="Queiroz R.M.L."/>
            <person name="Praca Y.R."/>
            <person name="Cordeiro T.M."/>
            <person name="Garcia C.H.S."/>
            <person name="da Silva I.G."/>
            <person name="Raiol T."/>
            <person name="Motta F.N."/>
            <person name="de Araujo Oliveira J.V."/>
            <person name="de Sousa M.V."/>
            <person name="Ribeiro J.M.C."/>
            <person name="de Santana J.M."/>
        </authorList>
    </citation>
    <scope>NUCLEOTIDE SEQUENCE</scope>
    <source>
        <strain evidence="4">Santander</strain>
        <tissue evidence="4">Salivary glands</tissue>
    </source>
</reference>
<proteinExistence type="predicted"/>
<dbReference type="PANTHER" id="PTHR46194:SF1">
    <property type="entry name" value="PEPTIDYL-TRNA HYDROLASE PTRHD1-RELATED"/>
    <property type="match status" value="1"/>
</dbReference>
<dbReference type="EMBL" id="GECL01001819">
    <property type="protein sequence ID" value="JAP04305.1"/>
    <property type="molecule type" value="Transcribed_RNA"/>
</dbReference>
<dbReference type="AlphaFoldDB" id="A0A0V0G8F6"/>
<protein>
    <recommendedName>
        <fullName evidence="1">peptidyl-tRNA hydrolase</fullName>
        <ecNumber evidence="1">3.1.1.29</ecNumber>
    </recommendedName>
</protein>
<dbReference type="InterPro" id="IPR023476">
    <property type="entry name" value="Pep_tRNA_hydro_II_dom_sf"/>
</dbReference>
<sequence length="121" mass="14020">MASQIVQYVLVRKDLLTSLNWPLGALIAQACHACTATIHLFYEDKNTQEYLKDLDSMHKVVLEVPDEDVLKNLTVKLQQDNIDHKLWIEQPENVATCLVLKPYPKNEVQNYFKKYKLFSGN</sequence>
<dbReference type="GO" id="GO:0004045">
    <property type="term" value="F:peptidyl-tRNA hydrolase activity"/>
    <property type="evidence" value="ECO:0007669"/>
    <property type="project" value="UniProtKB-EC"/>
</dbReference>
<accession>A0A0V0G8F6</accession>
<dbReference type="InterPro" id="IPR042237">
    <property type="entry name" value="PTRHD1"/>
</dbReference>
<dbReference type="InterPro" id="IPR002833">
    <property type="entry name" value="PTH2"/>
</dbReference>
<keyword evidence="2 4" id="KW-0378">Hydrolase</keyword>
<evidence type="ECO:0000256" key="1">
    <source>
        <dbReference type="ARBA" id="ARBA00013260"/>
    </source>
</evidence>